<keyword evidence="2" id="KW-1133">Transmembrane helix</keyword>
<feature type="domain" description="FecR protein" evidence="3">
    <location>
        <begin position="160"/>
        <end position="243"/>
    </location>
</feature>
<keyword evidence="2" id="KW-0472">Membrane</keyword>
<organism evidence="4 5">
    <name type="scientific">Neorhodopirellula lusitana</name>
    <dbReference type="NCBI Taxonomy" id="445327"/>
    <lineage>
        <taxon>Bacteria</taxon>
        <taxon>Pseudomonadati</taxon>
        <taxon>Planctomycetota</taxon>
        <taxon>Planctomycetia</taxon>
        <taxon>Pirellulales</taxon>
        <taxon>Pirellulaceae</taxon>
        <taxon>Neorhodopirellula</taxon>
    </lineage>
</organism>
<protein>
    <submittedName>
        <fullName evidence="4">FecR family protein</fullName>
    </submittedName>
</protein>
<dbReference type="PANTHER" id="PTHR30273:SF2">
    <property type="entry name" value="PROTEIN FECR"/>
    <property type="match status" value="1"/>
</dbReference>
<dbReference type="NCBIfam" id="NF033679">
    <property type="entry name" value="DNRLRE_dom"/>
    <property type="match status" value="1"/>
</dbReference>
<keyword evidence="2" id="KW-0812">Transmembrane</keyword>
<accession>A0ABY1QE22</accession>
<dbReference type="RefSeq" id="WP_283434085.1">
    <property type="nucleotide sequence ID" value="NZ_FXUG01000011.1"/>
</dbReference>
<evidence type="ECO:0000313" key="5">
    <source>
        <dbReference type="Proteomes" id="UP001158067"/>
    </source>
</evidence>
<evidence type="ECO:0000256" key="2">
    <source>
        <dbReference type="SAM" id="Phobius"/>
    </source>
</evidence>
<dbReference type="InterPro" id="IPR012373">
    <property type="entry name" value="Ferrdict_sens_TM"/>
</dbReference>
<dbReference type="InterPro" id="IPR006860">
    <property type="entry name" value="FecR"/>
</dbReference>
<dbReference type="EMBL" id="FXUG01000011">
    <property type="protein sequence ID" value="SMP68828.1"/>
    <property type="molecule type" value="Genomic_DNA"/>
</dbReference>
<sequence>MKASDQSKLAEAIDRMIDGDLSADDARWLNQVLLNDEEARSLYLDLAGANAHLYLHWPQLEQQNIEPPPAVVHKKNPFWSRNAALVLAACASVLVIAGSYVFTGNSERDALTEESSAMVTRVSRTVATLTSCNDVQWGESTLPTTLNSPLEPGRLRLKQGQCTIYFESGAVVSLRGDVDFELTSKMVAKLHSGAALVTVPPSARGFEVSTPNIKAIDFGTEFLISFSQFDNTSQVQVLSGEVQVWHPASGKARGLSVGEAVRITPEHAFEKMEFTGSDEYFNRVEQEGLPRNTLRMSTAMGRGRDASVVQSNIPRLLDPAFVLVKNCRTDYRRKGYLAFDLEPIHDQEFKNARLILTLQDKNWSSTRLPYDVVYSVFGITDESLDDWSADDIQWENAPANIDDAAEFAPEQSIKLGSVRVLGAIDEGQVILDDPRLTEFLKADTNGVVTLGLVRDFPVSTPSYSTVNGFASRRHATQLPPTLEVELLLTEQTETQTEAVSDNGSDEASAAE</sequence>
<dbReference type="Gene3D" id="2.60.120.1440">
    <property type="match status" value="1"/>
</dbReference>
<evidence type="ECO:0000256" key="1">
    <source>
        <dbReference type="SAM" id="MobiDB-lite"/>
    </source>
</evidence>
<dbReference type="Pfam" id="PF04773">
    <property type="entry name" value="FecR"/>
    <property type="match status" value="1"/>
</dbReference>
<dbReference type="PANTHER" id="PTHR30273">
    <property type="entry name" value="PERIPLASMIC SIGNAL SENSOR AND SIGMA FACTOR ACTIVATOR FECR-RELATED"/>
    <property type="match status" value="1"/>
</dbReference>
<proteinExistence type="predicted"/>
<evidence type="ECO:0000313" key="4">
    <source>
        <dbReference type="EMBL" id="SMP68828.1"/>
    </source>
</evidence>
<dbReference type="Proteomes" id="UP001158067">
    <property type="component" value="Unassembled WGS sequence"/>
</dbReference>
<feature type="region of interest" description="Disordered" evidence="1">
    <location>
        <begin position="492"/>
        <end position="511"/>
    </location>
</feature>
<evidence type="ECO:0000259" key="3">
    <source>
        <dbReference type="Pfam" id="PF04773"/>
    </source>
</evidence>
<name>A0ABY1QE22_9BACT</name>
<comment type="caution">
    <text evidence="4">The sequence shown here is derived from an EMBL/GenBank/DDBJ whole genome shotgun (WGS) entry which is preliminary data.</text>
</comment>
<feature type="transmembrane region" description="Helical" evidence="2">
    <location>
        <begin position="83"/>
        <end position="102"/>
    </location>
</feature>
<reference evidence="4 5" key="1">
    <citation type="submission" date="2017-05" db="EMBL/GenBank/DDBJ databases">
        <authorList>
            <person name="Varghese N."/>
            <person name="Submissions S."/>
        </authorList>
    </citation>
    <scope>NUCLEOTIDE SEQUENCE [LARGE SCALE GENOMIC DNA]</scope>
    <source>
        <strain evidence="4 5">DSM 25457</strain>
    </source>
</reference>
<gene>
    <name evidence="4" type="ORF">SAMN06265222_111119</name>
</gene>
<keyword evidence="5" id="KW-1185">Reference proteome</keyword>